<dbReference type="SUPFAM" id="SSF53213">
    <property type="entry name" value="LigB-like"/>
    <property type="match status" value="1"/>
</dbReference>
<evidence type="ECO:0000256" key="1">
    <source>
        <dbReference type="ARBA" id="ARBA00001748"/>
    </source>
</evidence>
<dbReference type="EC" id="1.13.11.16" evidence="10"/>
<sequence>MSAMLLQCLSHTPLMGRLHPGQEIESEVEQALQRLRDSLARFEPDVIFLFGPDHFNGFFYDLMPSFCIGTAASSIGDYGCLKGPLDVPAGLAGECAQAVLDQGVDCAVSHRMRVDHGFAQPLQLLTGALDRYPVVPIFINSVAPPLPSAHRARLLGDAVGRFASSLDRRVVFMASGGLSHNPPVPSLATAPPEVAERLLDGRHVTPEQRGEREARTIEAARQFASGQSGLPPINPDWDHDFLDVLKRLDMAALDAFSNTEITARAGNSGHEVKTWIAANSAMSAATGGRYEVSPEYYRAIPEWIAGFATLQGATCR</sequence>
<feature type="domain" description="Extradiol ring-cleavage dioxygenase class III enzyme subunit B" evidence="11">
    <location>
        <begin position="7"/>
        <end position="307"/>
    </location>
</feature>
<dbReference type="HAMAP" id="MF_01653">
    <property type="entry name" value="MhpB"/>
    <property type="match status" value="1"/>
</dbReference>
<accession>A0A2U1CNZ9</accession>
<keyword evidence="6 10" id="KW-0058">Aromatic hydrocarbons catabolism</keyword>
<comment type="catalytic activity">
    <reaction evidence="1 10">
        <text>(2E)-3-(2,3-dihydroxyphenyl)prop-2-enoate + O2 = (2Z,4E,7E)-2-hydroxy-6-oxonona-2,4,7-trienedioate + H(+)</text>
        <dbReference type="Rhea" id="RHEA:25054"/>
        <dbReference type="ChEBI" id="CHEBI:15378"/>
        <dbReference type="ChEBI" id="CHEBI:15379"/>
        <dbReference type="ChEBI" id="CHEBI:58642"/>
        <dbReference type="ChEBI" id="CHEBI:66888"/>
        <dbReference type="EC" id="1.13.11.16"/>
    </reaction>
</comment>
<comment type="pathway">
    <text evidence="3 10">Aromatic compound metabolism; 3-phenylpropanoate degradation.</text>
</comment>
<evidence type="ECO:0000256" key="8">
    <source>
        <dbReference type="ARBA" id="ARBA00023002"/>
    </source>
</evidence>
<evidence type="ECO:0000256" key="3">
    <source>
        <dbReference type="ARBA" id="ARBA00005207"/>
    </source>
</evidence>
<evidence type="ECO:0000256" key="9">
    <source>
        <dbReference type="ARBA" id="ARBA00023004"/>
    </source>
</evidence>
<dbReference type="CDD" id="cd07365">
    <property type="entry name" value="MhpB_like"/>
    <property type="match status" value="1"/>
</dbReference>
<dbReference type="GO" id="GO:0019380">
    <property type="term" value="P:3-phenylpropionate catabolic process"/>
    <property type="evidence" value="ECO:0007669"/>
    <property type="project" value="UniProtKB-UniRule"/>
</dbReference>
<dbReference type="STRING" id="1231391.GCA_000308195_00709"/>
<dbReference type="InterPro" id="IPR023789">
    <property type="entry name" value="DHPP/DHXA_dioxygenase"/>
</dbReference>
<evidence type="ECO:0000313" key="12">
    <source>
        <dbReference type="EMBL" id="PVY62732.1"/>
    </source>
</evidence>
<dbReference type="GO" id="GO:0047070">
    <property type="term" value="F:3-carboxyethylcatechol 2,3-dioxygenase activity"/>
    <property type="evidence" value="ECO:0007669"/>
    <property type="project" value="UniProtKB-UniRule"/>
</dbReference>
<evidence type="ECO:0000256" key="10">
    <source>
        <dbReference type="HAMAP-Rule" id="MF_01653"/>
    </source>
</evidence>
<comment type="subunit">
    <text evidence="5 10">Homotetramer.</text>
</comment>
<dbReference type="GO" id="GO:0008198">
    <property type="term" value="F:ferrous iron binding"/>
    <property type="evidence" value="ECO:0007669"/>
    <property type="project" value="InterPro"/>
</dbReference>
<dbReference type="UniPathway" id="UPA00714"/>
<dbReference type="AlphaFoldDB" id="A0A2U1CNZ9"/>
<keyword evidence="9 10" id="KW-0408">Iron</keyword>
<dbReference type="EMBL" id="QEKO01000002">
    <property type="protein sequence ID" value="PVY62732.1"/>
    <property type="molecule type" value="Genomic_DNA"/>
</dbReference>
<comment type="catalytic activity">
    <reaction evidence="2 10">
        <text>3-(2,3-dihydroxyphenyl)propanoate + O2 = (2Z,4E)-2-hydroxy-6-oxonona-2,4-dienedioate + H(+)</text>
        <dbReference type="Rhea" id="RHEA:23840"/>
        <dbReference type="ChEBI" id="CHEBI:15378"/>
        <dbReference type="ChEBI" id="CHEBI:15379"/>
        <dbReference type="ChEBI" id="CHEBI:46951"/>
        <dbReference type="ChEBI" id="CHEBI:66887"/>
        <dbReference type="EC" id="1.13.11.16"/>
    </reaction>
</comment>
<comment type="function">
    <text evidence="10">Catalyzes the non-heme iron(II)-dependent oxidative cleavage of 2,3-dihydroxyphenylpropionic acid and 2,3-dihydroxicinnamic acid into 2-hydroxy-6-ketononadienedioate and 2-hydroxy-6-ketononatrienedioate, respectively.</text>
</comment>
<dbReference type="RefSeq" id="WP_017523084.1">
    <property type="nucleotide sequence ID" value="NZ_JACCEX010000002.1"/>
</dbReference>
<evidence type="ECO:0000256" key="4">
    <source>
        <dbReference type="ARBA" id="ARBA00007030"/>
    </source>
</evidence>
<comment type="caution">
    <text evidence="12">The sequence shown here is derived from an EMBL/GenBank/DDBJ whole genome shotgun (WGS) entry which is preliminary data.</text>
</comment>
<keyword evidence="7 10" id="KW-0223">Dioxygenase</keyword>
<dbReference type="NCBIfam" id="NF009910">
    <property type="entry name" value="PRK13370.1-4"/>
    <property type="match status" value="1"/>
</dbReference>
<evidence type="ECO:0000313" key="13">
    <source>
        <dbReference type="Proteomes" id="UP000246145"/>
    </source>
</evidence>
<evidence type="ECO:0000256" key="5">
    <source>
        <dbReference type="ARBA" id="ARBA00011881"/>
    </source>
</evidence>
<organism evidence="12 13">
    <name type="scientific">Pusillimonas noertemannii</name>
    <dbReference type="NCBI Taxonomy" id="305977"/>
    <lineage>
        <taxon>Bacteria</taxon>
        <taxon>Pseudomonadati</taxon>
        <taxon>Pseudomonadota</taxon>
        <taxon>Betaproteobacteria</taxon>
        <taxon>Burkholderiales</taxon>
        <taxon>Alcaligenaceae</taxon>
        <taxon>Pusillimonas</taxon>
    </lineage>
</organism>
<comment type="cofactor">
    <cofactor evidence="10">
        <name>Fe(2+)</name>
        <dbReference type="ChEBI" id="CHEBI:29033"/>
    </cofactor>
</comment>
<evidence type="ECO:0000256" key="7">
    <source>
        <dbReference type="ARBA" id="ARBA00022964"/>
    </source>
</evidence>
<proteinExistence type="inferred from homology"/>
<feature type="active site" description="Proton acceptor" evidence="10">
    <location>
        <position position="180"/>
    </location>
</feature>
<evidence type="ECO:0000256" key="6">
    <source>
        <dbReference type="ARBA" id="ARBA00022797"/>
    </source>
</evidence>
<keyword evidence="8 10" id="KW-0560">Oxidoreductase</keyword>
<dbReference type="NCBIfam" id="NF009909">
    <property type="entry name" value="PRK13370.1-3"/>
    <property type="match status" value="1"/>
</dbReference>
<protein>
    <recommendedName>
        <fullName evidence="10">2,3-dihydroxyphenylpropionate/2,3-dihydroxicinnamic acid 1,2-dioxygenase</fullName>
        <ecNumber evidence="10">1.13.11.16</ecNumber>
    </recommendedName>
    <alternativeName>
        <fullName evidence="10">3-carboxyethylcatechol 2,3-dioxygenase</fullName>
    </alternativeName>
</protein>
<dbReference type="Gene3D" id="3.40.830.10">
    <property type="entry name" value="LigB-like"/>
    <property type="match status" value="1"/>
</dbReference>
<dbReference type="Proteomes" id="UP000246145">
    <property type="component" value="Unassembled WGS sequence"/>
</dbReference>
<feature type="active site" description="Proton donor" evidence="10">
    <location>
        <position position="116"/>
    </location>
</feature>
<dbReference type="InterPro" id="IPR004183">
    <property type="entry name" value="Xdiol_dOase_suB"/>
</dbReference>
<dbReference type="Pfam" id="PF02900">
    <property type="entry name" value="LigB"/>
    <property type="match status" value="1"/>
</dbReference>
<name>A0A2U1CNZ9_9BURK</name>
<reference evidence="12 13" key="1">
    <citation type="submission" date="2018-04" db="EMBL/GenBank/DDBJ databases">
        <title>Genomic Encyclopedia of Type Strains, Phase IV (KMG-IV): sequencing the most valuable type-strain genomes for metagenomic binning, comparative biology and taxonomic classification.</title>
        <authorList>
            <person name="Goeker M."/>
        </authorList>
    </citation>
    <scope>NUCLEOTIDE SEQUENCE [LARGE SCALE GENOMIC DNA]</scope>
    <source>
        <strain evidence="12 13">DSM 10065</strain>
    </source>
</reference>
<keyword evidence="13" id="KW-1185">Reference proteome</keyword>
<gene>
    <name evidence="10" type="primary">mhpB</name>
    <name evidence="12" type="ORF">C7440_2229</name>
</gene>
<evidence type="ECO:0000256" key="2">
    <source>
        <dbReference type="ARBA" id="ARBA00001843"/>
    </source>
</evidence>
<comment type="similarity">
    <text evidence="4 10">Belongs to the LigB/MhpB extradiol dioxygenase family.</text>
</comment>
<dbReference type="OrthoDB" id="8673673at2"/>
<evidence type="ECO:0000259" key="11">
    <source>
        <dbReference type="Pfam" id="PF02900"/>
    </source>
</evidence>